<protein>
    <submittedName>
        <fullName evidence="1">N-acetylglucosamine kinase</fullName>
    </submittedName>
</protein>
<gene>
    <name evidence="1" type="ORF">SAE02_53150</name>
</gene>
<dbReference type="InterPro" id="IPR043129">
    <property type="entry name" value="ATPase_NBD"/>
</dbReference>
<reference evidence="1 2" key="1">
    <citation type="submission" date="2019-07" db="EMBL/GenBank/DDBJ databases">
        <title>Whole genome shotgun sequence of Skermanella aerolata NBRC 106429.</title>
        <authorList>
            <person name="Hosoyama A."/>
            <person name="Uohara A."/>
            <person name="Ohji S."/>
            <person name="Ichikawa N."/>
        </authorList>
    </citation>
    <scope>NUCLEOTIDE SEQUENCE [LARGE SCALE GENOMIC DNA]</scope>
    <source>
        <strain evidence="1 2">NBRC 106429</strain>
    </source>
</reference>
<dbReference type="CDD" id="cd24066">
    <property type="entry name" value="ASKHA_NBD_ROK_EcFRK-like"/>
    <property type="match status" value="1"/>
</dbReference>
<dbReference type="SUPFAM" id="SSF53067">
    <property type="entry name" value="Actin-like ATPase domain"/>
    <property type="match status" value="1"/>
</dbReference>
<dbReference type="RefSeq" id="WP_044434082.1">
    <property type="nucleotide sequence ID" value="NZ_BJYZ01000026.1"/>
</dbReference>
<dbReference type="InterPro" id="IPR000600">
    <property type="entry name" value="ROK"/>
</dbReference>
<sequence>MIRIGIDLGGTKIEGIALDRNGLELARRRIGTPRGNYAATLDAIAGLVTWLEGEAGGGPATIGIGIPGVVSPRTGLVKNANSTWLIGHPLDRDVAEQLGRKVRIQNDANCFAVSEAADGAGAGYHTVFGVIVGTGTGAGIVVGGKVLTGRNAIAGEWGHTSLPWPAASEHPGPECYCGRPGCIETWVSGPGFAADHERATGRKLPAPEIAALAETGDADAVAALERYEDRLARGLTMVIDVLDPDVIVLGGGMSNVERLYRTLPALLNRWCFSDGIDTPVVKARHGDSSGVRGAAWLWGVDGAPD</sequence>
<dbReference type="OrthoDB" id="9810372at2"/>
<dbReference type="AlphaFoldDB" id="A0A512DXG4"/>
<dbReference type="PANTHER" id="PTHR18964">
    <property type="entry name" value="ROK (REPRESSOR, ORF, KINASE) FAMILY"/>
    <property type="match status" value="1"/>
</dbReference>
<dbReference type="PANTHER" id="PTHR18964:SF174">
    <property type="entry name" value="D-ALLOSE KINASE-RELATED"/>
    <property type="match status" value="1"/>
</dbReference>
<dbReference type="InterPro" id="IPR049874">
    <property type="entry name" value="ROK_cs"/>
</dbReference>
<comment type="caution">
    <text evidence="1">The sequence shown here is derived from an EMBL/GenBank/DDBJ whole genome shotgun (WGS) entry which is preliminary data.</text>
</comment>
<proteinExistence type="predicted"/>
<dbReference type="GO" id="GO:0004396">
    <property type="term" value="F:hexokinase activity"/>
    <property type="evidence" value="ECO:0007669"/>
    <property type="project" value="TreeGrafter"/>
</dbReference>
<dbReference type="Gene3D" id="3.30.420.40">
    <property type="match status" value="2"/>
</dbReference>
<keyword evidence="1" id="KW-0418">Kinase</keyword>
<evidence type="ECO:0000313" key="2">
    <source>
        <dbReference type="Proteomes" id="UP000321523"/>
    </source>
</evidence>
<keyword evidence="1" id="KW-0808">Transferase</keyword>
<dbReference type="EMBL" id="BJYZ01000026">
    <property type="protein sequence ID" value="GEO41167.1"/>
    <property type="molecule type" value="Genomic_DNA"/>
</dbReference>
<name>A0A512DXG4_9PROT</name>
<organism evidence="1 2">
    <name type="scientific">Skermanella aerolata</name>
    <dbReference type="NCBI Taxonomy" id="393310"/>
    <lineage>
        <taxon>Bacteria</taxon>
        <taxon>Pseudomonadati</taxon>
        <taxon>Pseudomonadota</taxon>
        <taxon>Alphaproteobacteria</taxon>
        <taxon>Rhodospirillales</taxon>
        <taxon>Azospirillaceae</taxon>
        <taxon>Skermanella</taxon>
    </lineage>
</organism>
<accession>A0A512DXG4</accession>
<dbReference type="Pfam" id="PF00480">
    <property type="entry name" value="ROK"/>
    <property type="match status" value="1"/>
</dbReference>
<dbReference type="PROSITE" id="PS01125">
    <property type="entry name" value="ROK"/>
    <property type="match status" value="1"/>
</dbReference>
<evidence type="ECO:0000313" key="1">
    <source>
        <dbReference type="EMBL" id="GEO41167.1"/>
    </source>
</evidence>
<dbReference type="Proteomes" id="UP000321523">
    <property type="component" value="Unassembled WGS sequence"/>
</dbReference>
<keyword evidence="2" id="KW-1185">Reference proteome</keyword>